<comment type="caution">
    <text evidence="2">The sequence shown here is derived from an EMBL/GenBank/DDBJ whole genome shotgun (WGS) entry which is preliminary data.</text>
</comment>
<dbReference type="Gene3D" id="3.40.630.30">
    <property type="match status" value="1"/>
</dbReference>
<dbReference type="SUPFAM" id="SSF55729">
    <property type="entry name" value="Acyl-CoA N-acyltransferases (Nat)"/>
    <property type="match status" value="1"/>
</dbReference>
<protein>
    <submittedName>
        <fullName evidence="2">GNAT family N-acetyltransferase</fullName>
        <ecNumber evidence="2">2.3.1.-</ecNumber>
    </submittedName>
</protein>
<dbReference type="InterPro" id="IPR000182">
    <property type="entry name" value="GNAT_dom"/>
</dbReference>
<sequence>MTGIATRASDIEIRVMTPADVELAVEWAAKEGWNPGLGDAQAFRSADPEGFLMAFLAGEPAAAISVVAYGETQGFLGFYIVRPELRGRGIGWALWQAGMARLEGRSVGLDGVVDQQANYARSGFVLQHRNIRFKGPVSLAAEVPDATRAVTAEDGAALVSYDTAHFGTEREAFLRAWLFADGHVARILPGEGDTVRGYGVVRPAQDGFKVGPLFAETPDAASSLFDALSRMVPPGEAVILDVPEPNKAAIALAEGRGMVEVFETARMVKGDPPSLPLDRIFGVTSFELG</sequence>
<evidence type="ECO:0000313" key="3">
    <source>
        <dbReference type="Proteomes" id="UP000678276"/>
    </source>
</evidence>
<keyword evidence="2" id="KW-0012">Acyltransferase</keyword>
<dbReference type="PROSITE" id="PS51186">
    <property type="entry name" value="GNAT"/>
    <property type="match status" value="1"/>
</dbReference>
<gene>
    <name evidence="2" type="ORF">J6595_15065</name>
</gene>
<evidence type="ECO:0000313" key="2">
    <source>
        <dbReference type="EMBL" id="MBP0616905.1"/>
    </source>
</evidence>
<dbReference type="InterPro" id="IPR052729">
    <property type="entry name" value="Acyl/Acetyltrans_Enzymes"/>
</dbReference>
<dbReference type="EC" id="2.3.1.-" evidence="2"/>
<reference evidence="2 3" key="1">
    <citation type="submission" date="2021-04" db="EMBL/GenBank/DDBJ databases">
        <title>Whole genome sequence of Jiella sp. KSK16Y-1.</title>
        <authorList>
            <person name="Tuo L."/>
        </authorList>
    </citation>
    <scope>NUCLEOTIDE SEQUENCE [LARGE SCALE GENOMIC DNA]</scope>
    <source>
        <strain evidence="2 3">KSK16Y-1</strain>
    </source>
</reference>
<feature type="domain" description="N-acetyltransferase" evidence="1">
    <location>
        <begin position="11"/>
        <end position="144"/>
    </location>
</feature>
<accession>A0ABS4BJF9</accession>
<dbReference type="EMBL" id="JAGJCF010000011">
    <property type="protein sequence ID" value="MBP0616905.1"/>
    <property type="molecule type" value="Genomic_DNA"/>
</dbReference>
<evidence type="ECO:0000259" key="1">
    <source>
        <dbReference type="PROSITE" id="PS51186"/>
    </source>
</evidence>
<dbReference type="InterPro" id="IPR016181">
    <property type="entry name" value="Acyl_CoA_acyltransferase"/>
</dbReference>
<proteinExistence type="predicted"/>
<dbReference type="PANTHER" id="PTHR47237:SF1">
    <property type="entry name" value="SLL0310 PROTEIN"/>
    <property type="match status" value="1"/>
</dbReference>
<organism evidence="2 3">
    <name type="scientific">Jiella mangrovi</name>
    <dbReference type="NCBI Taxonomy" id="2821407"/>
    <lineage>
        <taxon>Bacteria</taxon>
        <taxon>Pseudomonadati</taxon>
        <taxon>Pseudomonadota</taxon>
        <taxon>Alphaproteobacteria</taxon>
        <taxon>Hyphomicrobiales</taxon>
        <taxon>Aurantimonadaceae</taxon>
        <taxon>Jiella</taxon>
    </lineage>
</organism>
<keyword evidence="3" id="KW-1185">Reference proteome</keyword>
<name>A0ABS4BJF9_9HYPH</name>
<keyword evidence="2" id="KW-0808">Transferase</keyword>
<dbReference type="Pfam" id="PF00583">
    <property type="entry name" value="Acetyltransf_1"/>
    <property type="match status" value="1"/>
</dbReference>
<dbReference type="Proteomes" id="UP000678276">
    <property type="component" value="Unassembled WGS sequence"/>
</dbReference>
<dbReference type="Pfam" id="PF18014">
    <property type="entry name" value="Acetyltransf_18"/>
    <property type="match status" value="1"/>
</dbReference>
<dbReference type="PANTHER" id="PTHR47237">
    <property type="entry name" value="SLL0310 PROTEIN"/>
    <property type="match status" value="1"/>
</dbReference>
<dbReference type="InterPro" id="IPR041496">
    <property type="entry name" value="YitH/HolE_GNAT"/>
</dbReference>
<dbReference type="CDD" id="cd04301">
    <property type="entry name" value="NAT_SF"/>
    <property type="match status" value="1"/>
</dbReference>
<dbReference type="RefSeq" id="WP_209595397.1">
    <property type="nucleotide sequence ID" value="NZ_JAGJCF010000011.1"/>
</dbReference>
<dbReference type="Gene3D" id="3.40.630.90">
    <property type="match status" value="1"/>
</dbReference>
<dbReference type="GO" id="GO:0016746">
    <property type="term" value="F:acyltransferase activity"/>
    <property type="evidence" value="ECO:0007669"/>
    <property type="project" value="UniProtKB-KW"/>
</dbReference>